<protein>
    <submittedName>
        <fullName evidence="3">C2H2-type domain-containing protein</fullName>
    </submittedName>
</protein>
<organism evidence="2 3">
    <name type="scientific">Panagrolaimus superbus</name>
    <dbReference type="NCBI Taxonomy" id="310955"/>
    <lineage>
        <taxon>Eukaryota</taxon>
        <taxon>Metazoa</taxon>
        <taxon>Ecdysozoa</taxon>
        <taxon>Nematoda</taxon>
        <taxon>Chromadorea</taxon>
        <taxon>Rhabditida</taxon>
        <taxon>Tylenchina</taxon>
        <taxon>Panagrolaimomorpha</taxon>
        <taxon>Panagrolaimoidea</taxon>
        <taxon>Panagrolaimidae</taxon>
        <taxon>Panagrolaimus</taxon>
    </lineage>
</organism>
<sequence>MLFFFWLLFFFQPSECSNDFGKGSKLTKEQISALPIPDLSPYDSTGDPLAALNSTQKIYIQSLFSKSIYYQKCDKPPKPIIQPIYFWPGKRIDLLCRMCLRSFAYNGLIKHWTVLRHGISDEISNIISKKTIKNEKWEIIDQKFSDDFVSYSQAEIPLMPQREKGNDSGAAPKEAYRPRTQFFQRDGKLIILHPHMDSYVHQCRSRNAKTEFRYLDEFHQFHFLPAILPKQNDICPITRFAAASSSQDYCSVDTFNEISQPSLNNIVNVSLFEHEGDQKFMAEKINLKIFISWSKWSSCNGGEAMKTRYGKQLLNGVLADVLNPYGHNSTHCNDYSYRNPLWDEIQNSIINLIKAVTKDTISEIRGRMTPDLNDLYLIESVCLRNINKYIKATTFTSAKNISIEYGQKIIQNEPC</sequence>
<dbReference type="WBParaSite" id="PSU_v2.g16633.t1">
    <property type="protein sequence ID" value="PSU_v2.g16633.t1"/>
    <property type="gene ID" value="PSU_v2.g16633"/>
</dbReference>
<feature type="chain" id="PRO_5037495229" evidence="1">
    <location>
        <begin position="17"/>
        <end position="415"/>
    </location>
</feature>
<name>A0A914YD15_9BILA</name>
<feature type="signal peptide" evidence="1">
    <location>
        <begin position="1"/>
        <end position="16"/>
    </location>
</feature>
<evidence type="ECO:0000313" key="2">
    <source>
        <dbReference type="Proteomes" id="UP000887577"/>
    </source>
</evidence>
<proteinExistence type="predicted"/>
<dbReference type="AlphaFoldDB" id="A0A914YD15"/>
<accession>A0A914YD15</accession>
<reference evidence="3" key="1">
    <citation type="submission" date="2022-11" db="UniProtKB">
        <authorList>
            <consortium name="WormBaseParasite"/>
        </authorList>
    </citation>
    <scope>IDENTIFICATION</scope>
</reference>
<evidence type="ECO:0000313" key="3">
    <source>
        <dbReference type="WBParaSite" id="PSU_v2.g16633.t1"/>
    </source>
</evidence>
<evidence type="ECO:0000256" key="1">
    <source>
        <dbReference type="SAM" id="SignalP"/>
    </source>
</evidence>
<keyword evidence="1" id="KW-0732">Signal</keyword>
<dbReference type="Proteomes" id="UP000887577">
    <property type="component" value="Unplaced"/>
</dbReference>
<keyword evidence="2" id="KW-1185">Reference proteome</keyword>